<organism evidence="2 3">
    <name type="scientific">Panicum virgatum</name>
    <name type="common">Blackwell switchgrass</name>
    <dbReference type="NCBI Taxonomy" id="38727"/>
    <lineage>
        <taxon>Eukaryota</taxon>
        <taxon>Viridiplantae</taxon>
        <taxon>Streptophyta</taxon>
        <taxon>Embryophyta</taxon>
        <taxon>Tracheophyta</taxon>
        <taxon>Spermatophyta</taxon>
        <taxon>Magnoliopsida</taxon>
        <taxon>Liliopsida</taxon>
        <taxon>Poales</taxon>
        <taxon>Poaceae</taxon>
        <taxon>PACMAD clade</taxon>
        <taxon>Panicoideae</taxon>
        <taxon>Panicodae</taxon>
        <taxon>Paniceae</taxon>
        <taxon>Panicinae</taxon>
        <taxon>Panicum</taxon>
        <taxon>Panicum sect. Hiantes</taxon>
    </lineage>
</organism>
<gene>
    <name evidence="2" type="ORF">PVAP13_9KG201685</name>
</gene>
<feature type="region of interest" description="Disordered" evidence="1">
    <location>
        <begin position="26"/>
        <end position="65"/>
    </location>
</feature>
<feature type="region of interest" description="Disordered" evidence="1">
    <location>
        <begin position="100"/>
        <end position="145"/>
    </location>
</feature>
<dbReference type="AlphaFoldDB" id="A0A8T0NHY7"/>
<proteinExistence type="predicted"/>
<evidence type="ECO:0000313" key="3">
    <source>
        <dbReference type="Proteomes" id="UP000823388"/>
    </source>
</evidence>
<comment type="caution">
    <text evidence="2">The sequence shown here is derived from an EMBL/GenBank/DDBJ whole genome shotgun (WGS) entry which is preliminary data.</text>
</comment>
<protein>
    <submittedName>
        <fullName evidence="2">Uncharacterized protein</fullName>
    </submittedName>
</protein>
<evidence type="ECO:0000256" key="1">
    <source>
        <dbReference type="SAM" id="MobiDB-lite"/>
    </source>
</evidence>
<accession>A0A8T0NHY7</accession>
<name>A0A8T0NHY7_PANVG</name>
<sequence length="145" mass="15578">MRRPTPHGREPRRADRRLFHHTIIFPVKPRAPSLPPPTPSPTILGLSEHPKASGGSQIPPGKKSAGICAQQRQCCTRTRPDSGSSVRSWCPRIPAAAAARIRRSQIQEGAFAPPPPSSLPGGGRGRRVESDAPGSPAEDRCEISF</sequence>
<evidence type="ECO:0000313" key="2">
    <source>
        <dbReference type="EMBL" id="KAG2548843.1"/>
    </source>
</evidence>
<reference evidence="2" key="1">
    <citation type="submission" date="2020-05" db="EMBL/GenBank/DDBJ databases">
        <title>WGS assembly of Panicum virgatum.</title>
        <authorList>
            <person name="Lovell J.T."/>
            <person name="Jenkins J."/>
            <person name="Shu S."/>
            <person name="Juenger T.E."/>
            <person name="Schmutz J."/>
        </authorList>
    </citation>
    <scope>NUCLEOTIDE SEQUENCE</scope>
    <source>
        <strain evidence="2">AP13</strain>
    </source>
</reference>
<dbReference type="Proteomes" id="UP000823388">
    <property type="component" value="Chromosome 9K"/>
</dbReference>
<dbReference type="EMBL" id="CM029053">
    <property type="protein sequence ID" value="KAG2548843.1"/>
    <property type="molecule type" value="Genomic_DNA"/>
</dbReference>
<keyword evidence="3" id="KW-1185">Reference proteome</keyword>